<keyword evidence="1" id="KW-0175">Coiled coil</keyword>
<gene>
    <name evidence="3" type="ORF">E1A34_26400</name>
    <name evidence="2" type="ORF">EVG73_24650</name>
</gene>
<dbReference type="Gene3D" id="3.40.50.300">
    <property type="entry name" value="P-loop containing nucleotide triphosphate hydrolases"/>
    <property type="match status" value="1"/>
</dbReference>
<protein>
    <recommendedName>
        <fullName evidence="4">ATP-dependent exonuclease SbcCD, C subunit-like protein</fullName>
    </recommendedName>
</protein>
<dbReference type="EMBL" id="AAHWTY010000114">
    <property type="protein sequence ID" value="ECB1915525.1"/>
    <property type="molecule type" value="Genomic_DNA"/>
</dbReference>
<feature type="coiled-coil region" evidence="1">
    <location>
        <begin position="299"/>
        <end position="369"/>
    </location>
</feature>
<evidence type="ECO:0000313" key="2">
    <source>
        <dbReference type="EMBL" id="ECB1915525.1"/>
    </source>
</evidence>
<dbReference type="AlphaFoldDB" id="A0A5Y0S6T8"/>
<name>A0A5Y0S6T8_SALNE</name>
<dbReference type="EMBL" id="AAHYLK010000050">
    <property type="protein sequence ID" value="ECB7109523.1"/>
    <property type="molecule type" value="Genomic_DNA"/>
</dbReference>
<proteinExistence type="predicted"/>
<dbReference type="Pfam" id="PF13555">
    <property type="entry name" value="AAA_29"/>
    <property type="match status" value="1"/>
</dbReference>
<accession>A0A5Y0S6T8</accession>
<dbReference type="Pfam" id="PF13558">
    <property type="entry name" value="SbcC_Walker_B"/>
    <property type="match status" value="1"/>
</dbReference>
<evidence type="ECO:0000313" key="3">
    <source>
        <dbReference type="EMBL" id="ECB7109523.1"/>
    </source>
</evidence>
<reference evidence="3" key="1">
    <citation type="submission" date="2019-03" db="EMBL/GenBank/DDBJ databases">
        <authorList>
            <person name="Ashton P.M."/>
            <person name="Dallman T."/>
            <person name="Nair S."/>
            <person name="De Pinna E."/>
            <person name="Peters T."/>
            <person name="Grant K."/>
        </authorList>
    </citation>
    <scope>NUCLEOTIDE SEQUENCE [LARGE SCALE GENOMIC DNA]</scope>
    <source>
        <strain evidence="3">271153</strain>
        <strain evidence="2">500372</strain>
    </source>
</reference>
<feature type="coiled-coil region" evidence="1">
    <location>
        <begin position="623"/>
        <end position="657"/>
    </location>
</feature>
<evidence type="ECO:0000256" key="1">
    <source>
        <dbReference type="SAM" id="Coils"/>
    </source>
</evidence>
<dbReference type="SUPFAM" id="SSF52540">
    <property type="entry name" value="P-loop containing nucleoside triphosphate hydrolases"/>
    <property type="match status" value="2"/>
</dbReference>
<comment type="caution">
    <text evidence="3">The sequence shown here is derived from an EMBL/GenBank/DDBJ whole genome shotgun (WGS) entry which is preliminary data.</text>
</comment>
<evidence type="ECO:0008006" key="4">
    <source>
        <dbReference type="Google" id="ProtNLM"/>
    </source>
</evidence>
<organism evidence="3">
    <name type="scientific">Salmonella newport</name>
    <dbReference type="NCBI Taxonomy" id="108619"/>
    <lineage>
        <taxon>Bacteria</taxon>
        <taxon>Pseudomonadati</taxon>
        <taxon>Pseudomonadota</taxon>
        <taxon>Gammaproteobacteria</taxon>
        <taxon>Enterobacterales</taxon>
        <taxon>Enterobacteriaceae</taxon>
        <taxon>Salmonella</taxon>
    </lineage>
</organism>
<sequence length="1124" mass="131009">MNDTMMLKGFRLVRMEILNWGTFDRQIWTVTPDGKNSLLTGNIGSGKSTLVDALTTLLVPPRKLAYNKAAGAEEKERSIESYFFGHYTSVQDDNGKARAKGLREDDKHYSVLLAVFYAEALRQTLSLGQIFWLKPGETKVRRLYIVAQREMSVAGDFSGFGSKINELRKRLRKDAVVEIADTFPPYQQTFSKLLGLGSDGRALELFNQTISMKSVGSVTDFVRYNMLEQPDVEKQLVELERNYDDLHRLHDAVVAARRKIQLLEPISRFGEKAKQAILERETYNQCRALLEPWMSVKAIQLYRTRLDHQQKELEKQTIELGQLEDDGRRVQQRIEHINTDITGNGGHRLQQIDEEIKRKEAERDEKNKNYIFYQGLAQHLELDTRLDPAVFVSNIDQARTRAESTVQELFVLEEKRDELKRHLWQKKAEQEKVASELTALRKRQSNIPSRQLAIREQLCEALGLAESDLPFIGELLQIKQTQQQWQGAIERVMHGFALSLVVPDDCYQHVSCFIESTHLGGRLVYYRVRKNSDVLSPEIVSGSLPEKIEIRPDSGCYAWLDKEIRQRFNYQCCESLTDFRRSEKAITLNGQVKTGPDRHEKDDRYQIQDKSRYVLGWSNKEKIQLLASQYSQLQGRMEKINSDLGELSKQREMLKALQYKALQLADFSYSFTQINWPAVSEQIQVLQAEYYQLESTSDILKVLQSSLETARSEWKQVQTRRDELNGRQGELRQKIATWQHELEQQHHQASGVTQQQQNDYYPLLDEMFTLYGADKRLRLEMLASQISLLRIKLNEKIQHLEERRGKKQDQMIAAMGDFIHAFPNDATELDRSMEALPEYQQFLYRLQKEDLPRHETRFKEMLNRDTIRAMALFRSQLDKQDEDIRNRIRVINRSLVELDYQPGTYIEVVSVASPDVDIREFKQRLKQCVEYSTDDNLYSEQKFEQVRSLIEQMRNQPKWTQKVVDVRYWFLFNVIERYREDHSEKECYSDSGGKSGGQKEKLAYSILAAAIMLQYRLVDEGENSAASRRFNLVVIDEAFARGSKDSTRFGLELFKKLGLQLLLVTPLQKLDVIENYVNHVHFVDQKENRSMVLNMSIEDYRQRLQQHRDLQGYVALVKDSGHHV</sequence>
<dbReference type="InterPro" id="IPR027417">
    <property type="entry name" value="P-loop_NTPase"/>
</dbReference>
<dbReference type="Proteomes" id="UP000839827">
    <property type="component" value="Unassembled WGS sequence"/>
</dbReference>